<reference evidence="3" key="1">
    <citation type="journal article" date="2023" name="Mol. Phylogenet. Evol.">
        <title>Genome-scale phylogeny and comparative genomics of the fungal order Sordariales.</title>
        <authorList>
            <person name="Hensen N."/>
            <person name="Bonometti L."/>
            <person name="Westerberg I."/>
            <person name="Brannstrom I.O."/>
            <person name="Guillou S."/>
            <person name="Cros-Aarteil S."/>
            <person name="Calhoun S."/>
            <person name="Haridas S."/>
            <person name="Kuo A."/>
            <person name="Mondo S."/>
            <person name="Pangilinan J."/>
            <person name="Riley R."/>
            <person name="LaButti K."/>
            <person name="Andreopoulos B."/>
            <person name="Lipzen A."/>
            <person name="Chen C."/>
            <person name="Yan M."/>
            <person name="Daum C."/>
            <person name="Ng V."/>
            <person name="Clum A."/>
            <person name="Steindorff A."/>
            <person name="Ohm R.A."/>
            <person name="Martin F."/>
            <person name="Silar P."/>
            <person name="Natvig D.O."/>
            <person name="Lalanne C."/>
            <person name="Gautier V."/>
            <person name="Ament-Velasquez S.L."/>
            <person name="Kruys A."/>
            <person name="Hutchinson M.I."/>
            <person name="Powell A.J."/>
            <person name="Barry K."/>
            <person name="Miller A.N."/>
            <person name="Grigoriev I.V."/>
            <person name="Debuchy R."/>
            <person name="Gladieux P."/>
            <person name="Hiltunen Thoren M."/>
            <person name="Johannesson H."/>
        </authorList>
    </citation>
    <scope>NUCLEOTIDE SEQUENCE</scope>
    <source>
        <strain evidence="3">CBS 508.74</strain>
    </source>
</reference>
<dbReference type="RefSeq" id="XP_064673052.1">
    <property type="nucleotide sequence ID" value="XM_064809457.1"/>
</dbReference>
<organism evidence="3 4">
    <name type="scientific">Canariomyces notabilis</name>
    <dbReference type="NCBI Taxonomy" id="2074819"/>
    <lineage>
        <taxon>Eukaryota</taxon>
        <taxon>Fungi</taxon>
        <taxon>Dikarya</taxon>
        <taxon>Ascomycota</taxon>
        <taxon>Pezizomycotina</taxon>
        <taxon>Sordariomycetes</taxon>
        <taxon>Sordariomycetidae</taxon>
        <taxon>Sordariales</taxon>
        <taxon>Chaetomiaceae</taxon>
        <taxon>Canariomyces</taxon>
    </lineage>
</organism>
<dbReference type="AlphaFoldDB" id="A0AAN6TJ74"/>
<evidence type="ECO:0000256" key="2">
    <source>
        <dbReference type="SAM" id="MobiDB-lite"/>
    </source>
</evidence>
<feature type="compositionally biased region" description="Basic and acidic residues" evidence="2">
    <location>
        <begin position="315"/>
        <end position="339"/>
    </location>
</feature>
<name>A0AAN6TJ74_9PEZI</name>
<dbReference type="EMBL" id="MU853334">
    <property type="protein sequence ID" value="KAK4115482.1"/>
    <property type="molecule type" value="Genomic_DNA"/>
</dbReference>
<evidence type="ECO:0000256" key="1">
    <source>
        <dbReference type="SAM" id="Coils"/>
    </source>
</evidence>
<protein>
    <submittedName>
        <fullName evidence="3">Uncharacterized protein</fullName>
    </submittedName>
</protein>
<gene>
    <name evidence="3" type="ORF">N656DRAFT_382224</name>
</gene>
<evidence type="ECO:0000313" key="3">
    <source>
        <dbReference type="EMBL" id="KAK4115482.1"/>
    </source>
</evidence>
<evidence type="ECO:0000313" key="4">
    <source>
        <dbReference type="Proteomes" id="UP001302812"/>
    </source>
</evidence>
<comment type="caution">
    <text evidence="3">The sequence shown here is derived from an EMBL/GenBank/DDBJ whole genome shotgun (WGS) entry which is preliminary data.</text>
</comment>
<feature type="region of interest" description="Disordered" evidence="2">
    <location>
        <begin position="306"/>
        <end position="354"/>
    </location>
</feature>
<keyword evidence="4" id="KW-1185">Reference proteome</keyword>
<feature type="region of interest" description="Disordered" evidence="2">
    <location>
        <begin position="160"/>
        <end position="197"/>
    </location>
</feature>
<sequence length="481" mass="54007">MLHEIWECMRSRRCDDPSRGEVYYYTRPADEEHLIPAPAYNVDEITAKNMWRNAGWRAANKKEDRAFNEWYPRERFQSQEETPGMAEDPDSGEAPGRSRSRVYARFMRPSVEVPPTPLYHQFADDDDWISDGEGHPEESRITPCTFAFLAAGCKRADSDKQIKPVIPKSQTPVRPRKTTSTEPPPGEKVAARQQRREKRLWRWAHPEPYFDEQDGELLWSPSTSAQDTSLEWSPPGKRYMCSCLDPKSRIGNKKLTLKAGVSLERLRLDLSKVPGALVPAVSREFLIHQHGADPEFESPLLVSSLGSVEDEREDEATAARNKKDEKDEVGSAKKTDKAPPADNKPLDPASTNTRANTRLAELISLLVEEKLQTEEEIAELRNRVAALEASRTTKKTTTNTISRSKTATAVTVRNNKPTTNPRTASGSTTISDTDFLIPLAAAAPDLSDMTIATSDKKNYKASFLRTRLCGIGKLTAWLPRT</sequence>
<feature type="coiled-coil region" evidence="1">
    <location>
        <begin position="363"/>
        <end position="390"/>
    </location>
</feature>
<proteinExistence type="predicted"/>
<dbReference type="Proteomes" id="UP001302812">
    <property type="component" value="Unassembled WGS sequence"/>
</dbReference>
<keyword evidence="1" id="KW-0175">Coiled coil</keyword>
<feature type="region of interest" description="Disordered" evidence="2">
    <location>
        <begin position="72"/>
        <end position="98"/>
    </location>
</feature>
<reference evidence="3" key="2">
    <citation type="submission" date="2023-05" db="EMBL/GenBank/DDBJ databases">
        <authorList>
            <consortium name="Lawrence Berkeley National Laboratory"/>
            <person name="Steindorff A."/>
            <person name="Hensen N."/>
            <person name="Bonometti L."/>
            <person name="Westerberg I."/>
            <person name="Brannstrom I.O."/>
            <person name="Guillou S."/>
            <person name="Cros-Aarteil S."/>
            <person name="Calhoun S."/>
            <person name="Haridas S."/>
            <person name="Kuo A."/>
            <person name="Mondo S."/>
            <person name="Pangilinan J."/>
            <person name="Riley R."/>
            <person name="Labutti K."/>
            <person name="Andreopoulos B."/>
            <person name="Lipzen A."/>
            <person name="Chen C."/>
            <person name="Yanf M."/>
            <person name="Daum C."/>
            <person name="Ng V."/>
            <person name="Clum A."/>
            <person name="Ohm R."/>
            <person name="Martin F."/>
            <person name="Silar P."/>
            <person name="Natvig D."/>
            <person name="Lalanne C."/>
            <person name="Gautier V."/>
            <person name="Ament-Velasquez S.L."/>
            <person name="Kruys A."/>
            <person name="Hutchinson M.I."/>
            <person name="Powell A.J."/>
            <person name="Barry K."/>
            <person name="Miller A.N."/>
            <person name="Grigoriev I.V."/>
            <person name="Debuchy R."/>
            <person name="Gladieux P."/>
            <person name="Thoren M.H."/>
            <person name="Johannesson H."/>
        </authorList>
    </citation>
    <scope>NUCLEOTIDE SEQUENCE</scope>
    <source>
        <strain evidence="3">CBS 508.74</strain>
    </source>
</reference>
<accession>A0AAN6TJ74</accession>
<dbReference type="GeneID" id="89933581"/>